<dbReference type="AlphaFoldDB" id="A0A926FAB4"/>
<feature type="domain" description="SLH" evidence="4">
    <location>
        <begin position="433"/>
        <end position="488"/>
    </location>
</feature>
<reference evidence="5" key="1">
    <citation type="submission" date="2020-08" db="EMBL/GenBank/DDBJ databases">
        <title>Genome public.</title>
        <authorList>
            <person name="Liu C."/>
            <person name="Sun Q."/>
        </authorList>
    </citation>
    <scope>NUCLEOTIDE SEQUENCE</scope>
    <source>
        <strain evidence="5">NSJ-50</strain>
    </source>
</reference>
<dbReference type="InterPro" id="IPR051465">
    <property type="entry name" value="Cell_Envelope_Struct_Comp"/>
</dbReference>
<dbReference type="Pfam" id="PF00395">
    <property type="entry name" value="SLH"/>
    <property type="match status" value="3"/>
</dbReference>
<feature type="compositionally biased region" description="Polar residues" evidence="2">
    <location>
        <begin position="361"/>
        <end position="373"/>
    </location>
</feature>
<feature type="signal peptide" evidence="3">
    <location>
        <begin position="1"/>
        <end position="22"/>
    </location>
</feature>
<keyword evidence="6" id="KW-1185">Reference proteome</keyword>
<feature type="compositionally biased region" description="Gly residues" evidence="2">
    <location>
        <begin position="334"/>
        <end position="353"/>
    </location>
</feature>
<keyword evidence="3" id="KW-0732">Signal</keyword>
<evidence type="ECO:0000313" key="6">
    <source>
        <dbReference type="Proteomes" id="UP000647416"/>
    </source>
</evidence>
<dbReference type="PROSITE" id="PS51272">
    <property type="entry name" value="SLH"/>
    <property type="match status" value="3"/>
</dbReference>
<accession>A0A926FAB4</accession>
<feature type="domain" description="SLH" evidence="4">
    <location>
        <begin position="489"/>
        <end position="543"/>
    </location>
</feature>
<keyword evidence="1" id="KW-0677">Repeat</keyword>
<sequence>MKINRILSSALCAAVLCGTVYADSVNVSYNPETELININGSFDKLSESTAYSVQVKKLSDDTVVYTTFDYAKGNAFDFSFMLDGVESDEYYVSVMPYTGDGANSKENPIFISSASEKDNILKNVLSNQTDKSVMAGLLDANLKYFGLNKNNCDYFNLSASSKQAAAERMLNKSYSYDKYGEFLDLLNLTAGIEMLDNADESTVTAVFEKYFTYFDLTGEVCYPIYSGSDKGVKNQTAVKAMAVKNFVGKDLTDLKAVKKYFNENLLLAAISNIVSPGEITTHIENYKTAIPFSLDVYNSTDKAKTASYISGLKRSYTLMSTLESDIVSAKNAQSGGGQGGGSSSGKGSGGSSSSGGFYSPGETNGQNEQKGSFNDMTSAHWAYETVEALKAKGVVSGDQNGNFNPENNITREEFAKMIVLAFGLYDENAECAFADTKDHWSYRYVASLYKNGITNGIDADTFGVGIKITREDMATLCAKAAKLAVKEGALSFADASDVSDYASGYVVSLCESGAVKGFEDNTFKPKNNATRAEASSVIYSLIK</sequence>
<name>A0A926FAB4_9FIRM</name>
<dbReference type="PANTHER" id="PTHR43308:SF5">
    <property type="entry name" value="S-LAYER PROTEIN _ PEPTIDOGLYCAN ENDO-BETA-N-ACETYLGLUCOSAMINIDASE"/>
    <property type="match status" value="1"/>
</dbReference>
<evidence type="ECO:0000259" key="4">
    <source>
        <dbReference type="PROSITE" id="PS51272"/>
    </source>
</evidence>
<organism evidence="5 6">
    <name type="scientific">Qingrenia yutianensis</name>
    <dbReference type="NCBI Taxonomy" id="2763676"/>
    <lineage>
        <taxon>Bacteria</taxon>
        <taxon>Bacillati</taxon>
        <taxon>Bacillota</taxon>
        <taxon>Clostridia</taxon>
        <taxon>Eubacteriales</taxon>
        <taxon>Oscillospiraceae</taxon>
        <taxon>Qingrenia</taxon>
    </lineage>
</organism>
<feature type="region of interest" description="Disordered" evidence="2">
    <location>
        <begin position="330"/>
        <end position="373"/>
    </location>
</feature>
<dbReference type="RefSeq" id="WP_262432231.1">
    <property type="nucleotide sequence ID" value="NZ_JACRTE010000009.1"/>
</dbReference>
<gene>
    <name evidence="5" type="ORF">H8706_08240</name>
</gene>
<evidence type="ECO:0000256" key="3">
    <source>
        <dbReference type="SAM" id="SignalP"/>
    </source>
</evidence>
<dbReference type="PANTHER" id="PTHR43308">
    <property type="entry name" value="OUTER MEMBRANE PROTEIN ALPHA-RELATED"/>
    <property type="match status" value="1"/>
</dbReference>
<dbReference type="Proteomes" id="UP000647416">
    <property type="component" value="Unassembled WGS sequence"/>
</dbReference>
<comment type="caution">
    <text evidence="5">The sequence shown here is derived from an EMBL/GenBank/DDBJ whole genome shotgun (WGS) entry which is preliminary data.</text>
</comment>
<evidence type="ECO:0000256" key="1">
    <source>
        <dbReference type="ARBA" id="ARBA00022737"/>
    </source>
</evidence>
<evidence type="ECO:0000313" key="5">
    <source>
        <dbReference type="EMBL" id="MBC8596855.1"/>
    </source>
</evidence>
<evidence type="ECO:0000256" key="2">
    <source>
        <dbReference type="SAM" id="MobiDB-lite"/>
    </source>
</evidence>
<feature type="domain" description="SLH" evidence="4">
    <location>
        <begin position="369"/>
        <end position="432"/>
    </location>
</feature>
<feature type="chain" id="PRO_5036881761" evidence="3">
    <location>
        <begin position="23"/>
        <end position="543"/>
    </location>
</feature>
<dbReference type="EMBL" id="JACRTE010000009">
    <property type="protein sequence ID" value="MBC8596855.1"/>
    <property type="molecule type" value="Genomic_DNA"/>
</dbReference>
<protein>
    <submittedName>
        <fullName evidence="5">S-layer homology domain-containing protein</fullName>
    </submittedName>
</protein>
<dbReference type="InterPro" id="IPR001119">
    <property type="entry name" value="SLH_dom"/>
</dbReference>
<proteinExistence type="predicted"/>